<protein>
    <submittedName>
        <fullName evidence="1">Uncharacterized protein</fullName>
    </submittedName>
</protein>
<organism evidence="1 2">
    <name type="scientific">Mycolicibacterium litorale</name>
    <dbReference type="NCBI Taxonomy" id="758802"/>
    <lineage>
        <taxon>Bacteria</taxon>
        <taxon>Bacillati</taxon>
        <taxon>Actinomycetota</taxon>
        <taxon>Actinomycetes</taxon>
        <taxon>Mycobacteriales</taxon>
        <taxon>Mycobacteriaceae</taxon>
        <taxon>Mycolicibacterium</taxon>
    </lineage>
</organism>
<evidence type="ECO:0000313" key="1">
    <source>
        <dbReference type="EMBL" id="BCI55683.1"/>
    </source>
</evidence>
<reference evidence="1 2" key="1">
    <citation type="submission" date="2020-07" db="EMBL/GenBank/DDBJ databases">
        <title>Complete genome sequence of Mycolicibacterium litorale like strain isolated from cardiac implantable electronic device infection.</title>
        <authorList>
            <person name="Fukano H."/>
            <person name="Miyama H."/>
            <person name="Hoshino Y."/>
        </authorList>
    </citation>
    <scope>NUCLEOTIDE SEQUENCE [LARGE SCALE GENOMIC DNA]</scope>
    <source>
        <strain evidence="1 2">NIIDNTM18</strain>
    </source>
</reference>
<dbReference type="AlphaFoldDB" id="A0A6S6P720"/>
<gene>
    <name evidence="1" type="ORF">NIIDNTM18_49610</name>
</gene>
<name>A0A6S6P720_9MYCO</name>
<dbReference type="Proteomes" id="UP000515734">
    <property type="component" value="Chromosome"/>
</dbReference>
<dbReference type="EMBL" id="AP023287">
    <property type="protein sequence ID" value="BCI55683.1"/>
    <property type="molecule type" value="Genomic_DNA"/>
</dbReference>
<proteinExistence type="predicted"/>
<accession>A0A6S6P720</accession>
<sequence>MVLLGTGAHVREFAEYRTAKPGGCEDGGHPGVAAVAVPIRAYGQVTSISNGLVTG</sequence>
<evidence type="ECO:0000313" key="2">
    <source>
        <dbReference type="Proteomes" id="UP000515734"/>
    </source>
</evidence>